<dbReference type="PROSITE" id="PS51257">
    <property type="entry name" value="PROKAR_LIPOPROTEIN"/>
    <property type="match status" value="1"/>
</dbReference>
<keyword evidence="4" id="KW-1185">Reference proteome</keyword>
<dbReference type="EMBL" id="JBHFGU010000007">
    <property type="protein sequence ID" value="MFB2621574.1"/>
    <property type="molecule type" value="Genomic_DNA"/>
</dbReference>
<feature type="chain" id="PRO_5046476082" evidence="2">
    <location>
        <begin position="20"/>
        <end position="397"/>
    </location>
</feature>
<name>A0ABV4VMN5_9GAMM</name>
<evidence type="ECO:0000256" key="1">
    <source>
        <dbReference type="SAM" id="MobiDB-lite"/>
    </source>
</evidence>
<evidence type="ECO:0000313" key="4">
    <source>
        <dbReference type="Proteomes" id="UP001576708"/>
    </source>
</evidence>
<feature type="region of interest" description="Disordered" evidence="1">
    <location>
        <begin position="23"/>
        <end position="49"/>
    </location>
</feature>
<protein>
    <submittedName>
        <fullName evidence="3">SO2930 family diheme c-type cytochrome</fullName>
    </submittedName>
</protein>
<accession>A0ABV4VMN5</accession>
<proteinExistence type="predicted"/>
<organism evidence="3 4">
    <name type="scientific">Shewanella mangrovisoli</name>
    <dbReference type="NCBI Taxonomy" id="2864211"/>
    <lineage>
        <taxon>Bacteria</taxon>
        <taxon>Pseudomonadati</taxon>
        <taxon>Pseudomonadota</taxon>
        <taxon>Gammaproteobacteria</taxon>
        <taxon>Alteromonadales</taxon>
        <taxon>Shewanellaceae</taxon>
        <taxon>Shewanella</taxon>
    </lineage>
</organism>
<dbReference type="RefSeq" id="WP_342202469.1">
    <property type="nucleotide sequence ID" value="NZ_JBCATE010000007.1"/>
</dbReference>
<evidence type="ECO:0000256" key="2">
    <source>
        <dbReference type="SAM" id="SignalP"/>
    </source>
</evidence>
<feature type="signal peptide" evidence="2">
    <location>
        <begin position="1"/>
        <end position="19"/>
    </location>
</feature>
<dbReference type="NCBIfam" id="TIGR03806">
    <property type="entry name" value="chp_HNE_0200"/>
    <property type="match status" value="1"/>
</dbReference>
<keyword evidence="2" id="KW-0732">Signal</keyword>
<dbReference type="InterPro" id="IPR022269">
    <property type="entry name" value="SO_2930-like_C"/>
</dbReference>
<reference evidence="3 4" key="1">
    <citation type="submission" date="2024-09" db="EMBL/GenBank/DDBJ databases">
        <authorList>
            <person name="Zhang Y."/>
        </authorList>
    </citation>
    <scope>NUCLEOTIDE SEQUENCE [LARGE SCALE GENOMIC DNA]</scope>
    <source>
        <strain evidence="3 4">ZJ318</strain>
    </source>
</reference>
<gene>
    <name evidence="3" type="ORF">ACE02W_17305</name>
</gene>
<evidence type="ECO:0000313" key="3">
    <source>
        <dbReference type="EMBL" id="MFB2621574.1"/>
    </source>
</evidence>
<dbReference type="Proteomes" id="UP001576708">
    <property type="component" value="Unassembled WGS sequence"/>
</dbReference>
<comment type="caution">
    <text evidence="3">The sequence shown here is derived from an EMBL/GenBank/DDBJ whole genome shotgun (WGS) entry which is preliminary data.</text>
</comment>
<sequence length="397" mass="43396">MKNRLTLIAIFSLTILVTACGGGDSQSSDNGQTPTPPTTPTVPTVPTTPTSLCVNTTGQVNWPALMAEDCPELSQYGLFIDPANPTAQPQAPGFGYQLATQLFSNYASKYRFIYLPAGSSMQYQAQEAFEFPTGAVLVKTFALPQDTAITGIANETLIETRLLIKRPQGWTSLVYQWQQGEAKLLTAGASVHHTLINQGQNQSFDYSIPSRAECKICHQINQDNSSQIIPIGLKAHLLNRDIIDQGQSVNQLSLWAKQGKLEQLPELSQVAKTYAIDNLQADLTSRAKGYLDVNCAHCHSAKGYASISGLRLGFYIDHTSYQYGICKQPPGWDGGPKGLDYDIVPGNADHSILLYRQTLSEPKDRMPPIGRNLEHQEGVELILQWIDSLAPSLGNCT</sequence>